<gene>
    <name evidence="2" type="ORF">FA13DRAFT_291761</name>
</gene>
<comment type="caution">
    <text evidence="2">The sequence shown here is derived from an EMBL/GenBank/DDBJ whole genome shotgun (WGS) entry which is preliminary data.</text>
</comment>
<evidence type="ECO:0000259" key="1">
    <source>
        <dbReference type="Pfam" id="PF12937"/>
    </source>
</evidence>
<dbReference type="Gene3D" id="1.20.1280.50">
    <property type="match status" value="1"/>
</dbReference>
<accession>A0A4Y7TF99</accession>
<sequence length="630" mass="71306">MTESIYFWLYLLPRLLEWVICQLAFRLLPQLVQRVKPLFPSSLTGHGSLEIFKQLPTEILADIFVHTCGDEYIGFVDHFSLPREESTWFVTQEGNTVYTLKAVCKDWKELADRTPGLWRRICFSFNDLYPGDGYFRSPQHFEDMAKRVLLLRSAGLGLHLQIHGHECLTEPDSDTQPRSRYFIPLLRILAQEGHRWVSVDFSDLELPEGGAPPALRLEILRTLENVIAATQFPRLRYLSYLSASEEPDLIAPKLDFSSNAPQLKGLTLRIEDLQISGGLLSLLQCRWDSLTSLVIDPEGSPPASWASLVRPLLPVLHATRQSLEHFHLRGSCVYDLEPPEDAQPISRRPEQVQLDKLRKLVLEDTQAMRLCGALLPRLSCPNLQTMEVLLCRPPEIPSIDASGLWEGAVPSRLTIFERFLASVPLLKTLTILQIPNLPYYEVRRDIPRMDNEHIRHGYLVVGGMPAQVREAVETCLKENDVLSSIFDGSSLPFVLSPPFANIVKSGVLARVMGFVPCASYAPIPVVGRFMERPRLLPRRIMTGWEDRHRRDRYDEEVEHIGGLFRFSQVLSLSHDPSGGGGWRDRMRALDALDKSSIVISVHLLTVIVGFEAAYIEAMPHNCNITMSVAV</sequence>
<dbReference type="EMBL" id="QPFP01000016">
    <property type="protein sequence ID" value="TEB32232.1"/>
    <property type="molecule type" value="Genomic_DNA"/>
</dbReference>
<evidence type="ECO:0000313" key="2">
    <source>
        <dbReference type="EMBL" id="TEB32232.1"/>
    </source>
</evidence>
<dbReference type="OrthoDB" id="2905556at2759"/>
<dbReference type="InterPro" id="IPR001810">
    <property type="entry name" value="F-box_dom"/>
</dbReference>
<keyword evidence="3" id="KW-1185">Reference proteome</keyword>
<reference evidence="2 3" key="1">
    <citation type="journal article" date="2019" name="Nat. Ecol. Evol.">
        <title>Megaphylogeny resolves global patterns of mushroom evolution.</title>
        <authorList>
            <person name="Varga T."/>
            <person name="Krizsan K."/>
            <person name="Foldi C."/>
            <person name="Dima B."/>
            <person name="Sanchez-Garcia M."/>
            <person name="Sanchez-Ramirez S."/>
            <person name="Szollosi G.J."/>
            <person name="Szarkandi J.G."/>
            <person name="Papp V."/>
            <person name="Albert L."/>
            <person name="Andreopoulos W."/>
            <person name="Angelini C."/>
            <person name="Antonin V."/>
            <person name="Barry K.W."/>
            <person name="Bougher N.L."/>
            <person name="Buchanan P."/>
            <person name="Buyck B."/>
            <person name="Bense V."/>
            <person name="Catcheside P."/>
            <person name="Chovatia M."/>
            <person name="Cooper J."/>
            <person name="Damon W."/>
            <person name="Desjardin D."/>
            <person name="Finy P."/>
            <person name="Geml J."/>
            <person name="Haridas S."/>
            <person name="Hughes K."/>
            <person name="Justo A."/>
            <person name="Karasinski D."/>
            <person name="Kautmanova I."/>
            <person name="Kiss B."/>
            <person name="Kocsube S."/>
            <person name="Kotiranta H."/>
            <person name="LaButti K.M."/>
            <person name="Lechner B.E."/>
            <person name="Liimatainen K."/>
            <person name="Lipzen A."/>
            <person name="Lukacs Z."/>
            <person name="Mihaltcheva S."/>
            <person name="Morgado L.N."/>
            <person name="Niskanen T."/>
            <person name="Noordeloos M.E."/>
            <person name="Ohm R.A."/>
            <person name="Ortiz-Santana B."/>
            <person name="Ovrebo C."/>
            <person name="Racz N."/>
            <person name="Riley R."/>
            <person name="Savchenko A."/>
            <person name="Shiryaev A."/>
            <person name="Soop K."/>
            <person name="Spirin V."/>
            <person name="Szebenyi C."/>
            <person name="Tomsovsky M."/>
            <person name="Tulloss R.E."/>
            <person name="Uehling J."/>
            <person name="Grigoriev I.V."/>
            <person name="Vagvolgyi C."/>
            <person name="Papp T."/>
            <person name="Martin F.M."/>
            <person name="Miettinen O."/>
            <person name="Hibbett D.S."/>
            <person name="Nagy L.G."/>
        </authorList>
    </citation>
    <scope>NUCLEOTIDE SEQUENCE [LARGE SCALE GENOMIC DNA]</scope>
    <source>
        <strain evidence="2 3">FP101781</strain>
    </source>
</reference>
<dbReference type="Proteomes" id="UP000298030">
    <property type="component" value="Unassembled WGS sequence"/>
</dbReference>
<dbReference type="InterPro" id="IPR036047">
    <property type="entry name" value="F-box-like_dom_sf"/>
</dbReference>
<dbReference type="AlphaFoldDB" id="A0A4Y7TF99"/>
<feature type="domain" description="F-box" evidence="1">
    <location>
        <begin position="53"/>
        <end position="124"/>
    </location>
</feature>
<dbReference type="Pfam" id="PF12937">
    <property type="entry name" value="F-box-like"/>
    <property type="match status" value="1"/>
</dbReference>
<proteinExistence type="predicted"/>
<name>A0A4Y7TF99_COPMI</name>
<dbReference type="SUPFAM" id="SSF81383">
    <property type="entry name" value="F-box domain"/>
    <property type="match status" value="1"/>
</dbReference>
<organism evidence="2 3">
    <name type="scientific">Coprinellus micaceus</name>
    <name type="common">Glistening ink-cap mushroom</name>
    <name type="synonym">Coprinus micaceus</name>
    <dbReference type="NCBI Taxonomy" id="71717"/>
    <lineage>
        <taxon>Eukaryota</taxon>
        <taxon>Fungi</taxon>
        <taxon>Dikarya</taxon>
        <taxon>Basidiomycota</taxon>
        <taxon>Agaricomycotina</taxon>
        <taxon>Agaricomycetes</taxon>
        <taxon>Agaricomycetidae</taxon>
        <taxon>Agaricales</taxon>
        <taxon>Agaricineae</taxon>
        <taxon>Psathyrellaceae</taxon>
        <taxon>Coprinellus</taxon>
    </lineage>
</organism>
<evidence type="ECO:0000313" key="3">
    <source>
        <dbReference type="Proteomes" id="UP000298030"/>
    </source>
</evidence>
<protein>
    <recommendedName>
        <fullName evidence="1">F-box domain-containing protein</fullName>
    </recommendedName>
</protein>